<evidence type="ECO:0000256" key="1">
    <source>
        <dbReference type="SAM" id="MobiDB-lite"/>
    </source>
</evidence>
<dbReference type="STRING" id="77586.A0A0D9WYD4"/>
<dbReference type="AlphaFoldDB" id="A0A0D9WYD4"/>
<dbReference type="Gramene" id="LPERR07G10740.1">
    <property type="protein sequence ID" value="LPERR07G10740.1"/>
    <property type="gene ID" value="LPERR07G10740"/>
</dbReference>
<feature type="compositionally biased region" description="Basic and acidic residues" evidence="1">
    <location>
        <begin position="62"/>
        <end position="74"/>
    </location>
</feature>
<protein>
    <submittedName>
        <fullName evidence="2">Uncharacterized protein</fullName>
    </submittedName>
</protein>
<proteinExistence type="predicted"/>
<feature type="region of interest" description="Disordered" evidence="1">
    <location>
        <begin position="1"/>
        <end position="31"/>
    </location>
</feature>
<dbReference type="Proteomes" id="UP000032180">
    <property type="component" value="Chromosome 7"/>
</dbReference>
<feature type="region of interest" description="Disordered" evidence="1">
    <location>
        <begin position="62"/>
        <end position="103"/>
    </location>
</feature>
<keyword evidence="3" id="KW-1185">Reference proteome</keyword>
<name>A0A0D9WYD4_9ORYZ</name>
<evidence type="ECO:0000313" key="3">
    <source>
        <dbReference type="Proteomes" id="UP000032180"/>
    </source>
</evidence>
<reference evidence="3" key="2">
    <citation type="submission" date="2013-12" db="EMBL/GenBank/DDBJ databases">
        <authorList>
            <person name="Yu Y."/>
            <person name="Lee S."/>
            <person name="de Baynast K."/>
            <person name="Wissotski M."/>
            <person name="Liu L."/>
            <person name="Talag J."/>
            <person name="Goicoechea J."/>
            <person name="Angelova A."/>
            <person name="Jetty R."/>
            <person name="Kudrna D."/>
            <person name="Golser W."/>
            <person name="Rivera L."/>
            <person name="Zhang J."/>
            <person name="Wing R."/>
        </authorList>
    </citation>
    <scope>NUCLEOTIDE SEQUENCE</scope>
</reference>
<dbReference type="HOGENOM" id="CLU_1752365_0_0_1"/>
<accession>A0A0D9WYD4</accession>
<organism evidence="2 3">
    <name type="scientific">Leersia perrieri</name>
    <dbReference type="NCBI Taxonomy" id="77586"/>
    <lineage>
        <taxon>Eukaryota</taxon>
        <taxon>Viridiplantae</taxon>
        <taxon>Streptophyta</taxon>
        <taxon>Embryophyta</taxon>
        <taxon>Tracheophyta</taxon>
        <taxon>Spermatophyta</taxon>
        <taxon>Magnoliopsida</taxon>
        <taxon>Liliopsida</taxon>
        <taxon>Poales</taxon>
        <taxon>Poaceae</taxon>
        <taxon>BOP clade</taxon>
        <taxon>Oryzoideae</taxon>
        <taxon>Oryzeae</taxon>
        <taxon>Oryzinae</taxon>
        <taxon>Leersia</taxon>
    </lineage>
</organism>
<reference evidence="2" key="3">
    <citation type="submission" date="2015-04" db="UniProtKB">
        <authorList>
            <consortium name="EnsemblPlants"/>
        </authorList>
    </citation>
    <scope>IDENTIFICATION</scope>
</reference>
<dbReference type="EnsemblPlants" id="LPERR07G10740.1">
    <property type="protein sequence ID" value="LPERR07G10740.1"/>
    <property type="gene ID" value="LPERR07G10740"/>
</dbReference>
<sequence>MSSPSTRQGNHPGRGSLQATKSATRTLALRVNPETNVHLTSRHDLSECHSVWNLAERVQRYEQEKRDREKEARLNGKAPAELADNRRKEAKSAAPAGGEDDNLGYQDLKHIVATIDGGAHAQVSRRSLKAMRRELLAAAPSNEAARRSR</sequence>
<reference evidence="2 3" key="1">
    <citation type="submission" date="2012-08" db="EMBL/GenBank/DDBJ databases">
        <title>Oryza genome evolution.</title>
        <authorList>
            <person name="Wing R.A."/>
        </authorList>
    </citation>
    <scope>NUCLEOTIDE SEQUENCE</scope>
</reference>
<evidence type="ECO:0000313" key="2">
    <source>
        <dbReference type="EnsemblPlants" id="LPERR07G10740.1"/>
    </source>
</evidence>